<dbReference type="PANTHER" id="PTHR34351:SF2">
    <property type="entry name" value="DUF58 DOMAIN-CONTAINING PROTEIN"/>
    <property type="match status" value="1"/>
</dbReference>
<feature type="non-terminal residue" evidence="2">
    <location>
        <position position="1"/>
    </location>
</feature>
<evidence type="ECO:0000259" key="1">
    <source>
        <dbReference type="Pfam" id="PF01882"/>
    </source>
</evidence>
<dbReference type="Proteomes" id="UP000564644">
    <property type="component" value="Unassembled WGS sequence"/>
</dbReference>
<keyword evidence="3" id="KW-1185">Reference proteome</keyword>
<sequence length="199" mass="21699">DRLSRIHWNATARTGEWKSKEYEREALPRFVLVLDRRTASYSSGEQFELAVSAAASLLDLAVRLNMPVGFVSAGKQRHLFGAGRAGGTREEVMEHLVDAEADGDGSLAEALSEASSRFEPGAYLILVSPLAEEDVAGTFQALEARRQTASHVHIAGRSPESAEAAGLEGWRMMLRARGWEMCTIARLEDLRQATEVGTA</sequence>
<dbReference type="AlphaFoldDB" id="A0A7X0STZ4"/>
<dbReference type="Pfam" id="PF01882">
    <property type="entry name" value="DUF58"/>
    <property type="match status" value="1"/>
</dbReference>
<dbReference type="EMBL" id="JACJVO010000078">
    <property type="protein sequence ID" value="MBB6736048.1"/>
    <property type="molecule type" value="Genomic_DNA"/>
</dbReference>
<dbReference type="PANTHER" id="PTHR34351">
    <property type="entry name" value="SLR1927 PROTEIN-RELATED"/>
    <property type="match status" value="1"/>
</dbReference>
<evidence type="ECO:0000313" key="3">
    <source>
        <dbReference type="Proteomes" id="UP000564644"/>
    </source>
</evidence>
<protein>
    <submittedName>
        <fullName evidence="2">DUF58 domain-containing protein</fullName>
    </submittedName>
</protein>
<proteinExistence type="predicted"/>
<reference evidence="2 3" key="1">
    <citation type="submission" date="2020-08" db="EMBL/GenBank/DDBJ databases">
        <title>Cohnella phylogeny.</title>
        <authorList>
            <person name="Dunlap C."/>
        </authorList>
    </citation>
    <scope>NUCLEOTIDE SEQUENCE [LARGE SCALE GENOMIC DNA]</scope>
    <source>
        <strain evidence="2 3">CBP 2801</strain>
    </source>
</reference>
<dbReference type="RefSeq" id="WP_185133690.1">
    <property type="nucleotide sequence ID" value="NZ_JACJVO010000078.1"/>
</dbReference>
<organism evidence="2 3">
    <name type="scientific">Cohnella zeiphila</name>
    <dbReference type="NCBI Taxonomy" id="2761120"/>
    <lineage>
        <taxon>Bacteria</taxon>
        <taxon>Bacillati</taxon>
        <taxon>Bacillota</taxon>
        <taxon>Bacilli</taxon>
        <taxon>Bacillales</taxon>
        <taxon>Paenibacillaceae</taxon>
        <taxon>Cohnella</taxon>
    </lineage>
</organism>
<evidence type="ECO:0000313" key="2">
    <source>
        <dbReference type="EMBL" id="MBB6736048.1"/>
    </source>
</evidence>
<dbReference type="InterPro" id="IPR002881">
    <property type="entry name" value="DUF58"/>
</dbReference>
<gene>
    <name evidence="2" type="ORF">H7C18_34590</name>
</gene>
<accession>A0A7X0STZ4</accession>
<comment type="caution">
    <text evidence="2">The sequence shown here is derived from an EMBL/GenBank/DDBJ whole genome shotgun (WGS) entry which is preliminary data.</text>
</comment>
<name>A0A7X0STZ4_9BACL</name>
<feature type="domain" description="DUF58" evidence="1">
    <location>
        <begin position="1"/>
        <end position="149"/>
    </location>
</feature>